<dbReference type="OMA" id="SIHNADK"/>
<reference evidence="2 3" key="1">
    <citation type="journal article" date="2011" name="Genome Biol.">
        <title>Genome sequence of the insect pathogenic fungus Cordyceps militaris, a valued traditional Chinese medicine.</title>
        <authorList>
            <person name="Zheng P."/>
            <person name="Xia Y."/>
            <person name="Xiao G."/>
            <person name="Xiong C."/>
            <person name="Hu X."/>
            <person name="Zhang S."/>
            <person name="Zheng H."/>
            <person name="Huang Y."/>
            <person name="Zhou Y."/>
            <person name="Wang S."/>
            <person name="Zhao G.P."/>
            <person name="Liu X."/>
            <person name="St Leger R.J."/>
            <person name="Wang C."/>
        </authorList>
    </citation>
    <scope>NUCLEOTIDE SEQUENCE [LARGE SCALE GENOMIC DNA]</scope>
    <source>
        <strain evidence="2 3">CM01</strain>
    </source>
</reference>
<evidence type="ECO:0000313" key="2">
    <source>
        <dbReference type="EMBL" id="EGX89477.1"/>
    </source>
</evidence>
<dbReference type="GO" id="GO:0008757">
    <property type="term" value="F:S-adenosylmethionine-dependent methyltransferase activity"/>
    <property type="evidence" value="ECO:0007669"/>
    <property type="project" value="InterPro"/>
</dbReference>
<dbReference type="PANTHER" id="PTHR45277">
    <property type="entry name" value="EXPRESSED PROTEIN"/>
    <property type="match status" value="1"/>
</dbReference>
<dbReference type="OrthoDB" id="10017101at2759"/>
<keyword evidence="3" id="KW-1185">Reference proteome</keyword>
<protein>
    <submittedName>
        <fullName evidence="2">Methyltransferase</fullName>
    </submittedName>
</protein>
<dbReference type="EMBL" id="JH126404">
    <property type="protein sequence ID" value="EGX89477.1"/>
    <property type="molecule type" value="Genomic_DNA"/>
</dbReference>
<dbReference type="InterPro" id="IPR013216">
    <property type="entry name" value="Methyltransf_11"/>
</dbReference>
<dbReference type="CDD" id="cd02440">
    <property type="entry name" value="AdoMet_MTases"/>
    <property type="match status" value="1"/>
</dbReference>
<dbReference type="AlphaFoldDB" id="G3JQH3"/>
<accession>G3JQH3</accession>
<feature type="domain" description="Methyltransferase type 11" evidence="1">
    <location>
        <begin position="85"/>
        <end position="191"/>
    </location>
</feature>
<dbReference type="GeneID" id="18169739"/>
<name>G3JQH3_CORMM</name>
<sequence>MSPPPPSIYAIDPPPVNLIHSIAHSGSPPPTPSSPSYGIDSPLGLVLSSLFAPLYLYATLRGKSTVWDTILASLPPAAPSEAPALDVGCGRGLVLLKLAGRHTHAYGIDIFRGADQTSNTPEATYSNAAALGVVEDTVLHAASFAVRFPFVDGAFALVTSSLAVHNAGREGRRCAVREMARVCAPGGRIVLVDLFGYFGEHRSVLEDEGWTDVVVSSVGWRMMFGLWPCQMLVATKPP</sequence>
<keyword evidence="2" id="KW-0489">Methyltransferase</keyword>
<dbReference type="InParanoid" id="G3JQH3"/>
<evidence type="ECO:0000259" key="1">
    <source>
        <dbReference type="Pfam" id="PF08241"/>
    </source>
</evidence>
<dbReference type="Proteomes" id="UP000001610">
    <property type="component" value="Unassembled WGS sequence"/>
</dbReference>
<gene>
    <name evidence="2" type="ORF">CCM_07729</name>
</gene>
<dbReference type="InterPro" id="IPR029063">
    <property type="entry name" value="SAM-dependent_MTases_sf"/>
</dbReference>
<dbReference type="Pfam" id="PF08241">
    <property type="entry name" value="Methyltransf_11"/>
    <property type="match status" value="1"/>
</dbReference>
<dbReference type="HOGENOM" id="CLU_076542_0_0_1"/>
<keyword evidence="2" id="KW-0808">Transferase</keyword>
<dbReference type="PANTHER" id="PTHR45277:SF1">
    <property type="entry name" value="EXPRESSED PROTEIN"/>
    <property type="match status" value="1"/>
</dbReference>
<dbReference type="SUPFAM" id="SSF53335">
    <property type="entry name" value="S-adenosyl-L-methionine-dependent methyltransferases"/>
    <property type="match status" value="1"/>
</dbReference>
<dbReference type="VEuPathDB" id="FungiDB:CCM_07729"/>
<dbReference type="GO" id="GO:0032259">
    <property type="term" value="P:methylation"/>
    <property type="evidence" value="ECO:0007669"/>
    <property type="project" value="UniProtKB-KW"/>
</dbReference>
<proteinExistence type="predicted"/>
<dbReference type="RefSeq" id="XP_006672932.1">
    <property type="nucleotide sequence ID" value="XM_006672869.1"/>
</dbReference>
<organism evidence="2 3">
    <name type="scientific">Cordyceps militaris (strain CM01)</name>
    <name type="common">Caterpillar fungus</name>
    <dbReference type="NCBI Taxonomy" id="983644"/>
    <lineage>
        <taxon>Eukaryota</taxon>
        <taxon>Fungi</taxon>
        <taxon>Dikarya</taxon>
        <taxon>Ascomycota</taxon>
        <taxon>Pezizomycotina</taxon>
        <taxon>Sordariomycetes</taxon>
        <taxon>Hypocreomycetidae</taxon>
        <taxon>Hypocreales</taxon>
        <taxon>Cordycipitaceae</taxon>
        <taxon>Cordyceps</taxon>
    </lineage>
</organism>
<evidence type="ECO:0000313" key="3">
    <source>
        <dbReference type="Proteomes" id="UP000001610"/>
    </source>
</evidence>
<dbReference type="eggNOG" id="ENOG502S81U">
    <property type="taxonomic scope" value="Eukaryota"/>
</dbReference>
<dbReference type="KEGG" id="cmt:CCM_07729"/>
<dbReference type="Gene3D" id="3.40.50.150">
    <property type="entry name" value="Vaccinia Virus protein VP39"/>
    <property type="match status" value="1"/>
</dbReference>